<keyword evidence="3" id="KW-1185">Reference proteome</keyword>
<dbReference type="AlphaFoldDB" id="A0A812QSV8"/>
<accession>A0A812QSV8</accession>
<evidence type="ECO:0000313" key="3">
    <source>
        <dbReference type="Proteomes" id="UP000604046"/>
    </source>
</evidence>
<gene>
    <name evidence="2" type="ORF">SNAT2548_LOCUS21879</name>
</gene>
<evidence type="ECO:0000256" key="1">
    <source>
        <dbReference type="SAM" id="MobiDB-lite"/>
    </source>
</evidence>
<name>A0A812QSV8_9DINO</name>
<proteinExistence type="predicted"/>
<evidence type="ECO:0000313" key="2">
    <source>
        <dbReference type="EMBL" id="CAE7401984.1"/>
    </source>
</evidence>
<dbReference type="Proteomes" id="UP000604046">
    <property type="component" value="Unassembled WGS sequence"/>
</dbReference>
<reference evidence="2" key="1">
    <citation type="submission" date="2021-02" db="EMBL/GenBank/DDBJ databases">
        <authorList>
            <person name="Dougan E. K."/>
            <person name="Rhodes N."/>
            <person name="Thang M."/>
            <person name="Chan C."/>
        </authorList>
    </citation>
    <scope>NUCLEOTIDE SEQUENCE</scope>
</reference>
<feature type="region of interest" description="Disordered" evidence="1">
    <location>
        <begin position="1"/>
        <end position="28"/>
    </location>
</feature>
<sequence length="108" mass="12085">MMAEVHQYEAEDPLPAQEDAEASPGEALVPAPKKEKLCQLFRCVCSPDLADSVSSFQPCQQNPWTTPAWRRLTSSACIEKVCKSANFGPTWQAINTLKDKNTHRRKHS</sequence>
<organism evidence="2 3">
    <name type="scientific">Symbiodinium natans</name>
    <dbReference type="NCBI Taxonomy" id="878477"/>
    <lineage>
        <taxon>Eukaryota</taxon>
        <taxon>Sar</taxon>
        <taxon>Alveolata</taxon>
        <taxon>Dinophyceae</taxon>
        <taxon>Suessiales</taxon>
        <taxon>Symbiodiniaceae</taxon>
        <taxon>Symbiodinium</taxon>
    </lineage>
</organism>
<dbReference type="EMBL" id="CAJNDS010002266">
    <property type="protein sequence ID" value="CAE7401984.1"/>
    <property type="molecule type" value="Genomic_DNA"/>
</dbReference>
<comment type="caution">
    <text evidence="2">The sequence shown here is derived from an EMBL/GenBank/DDBJ whole genome shotgun (WGS) entry which is preliminary data.</text>
</comment>
<protein>
    <submittedName>
        <fullName evidence="2">Uncharacterized protein</fullName>
    </submittedName>
</protein>